<proteinExistence type="predicted"/>
<dbReference type="PANTHER" id="PTHR30336">
    <property type="entry name" value="INNER MEMBRANE PROTEIN, PROBABLE PERMEASE"/>
    <property type="match status" value="1"/>
</dbReference>
<gene>
    <name evidence="2" type="ORF">H735_06850</name>
</gene>
<dbReference type="Proteomes" id="UP000031586">
    <property type="component" value="Unassembled WGS sequence"/>
</dbReference>
<dbReference type="Pfam" id="PF02698">
    <property type="entry name" value="DUF218"/>
    <property type="match status" value="1"/>
</dbReference>
<dbReference type="Gene3D" id="3.40.50.620">
    <property type="entry name" value="HUPs"/>
    <property type="match status" value="1"/>
</dbReference>
<dbReference type="PATRIC" id="fig|1229493.5.peg.436"/>
<dbReference type="GO" id="GO:0005886">
    <property type="term" value="C:plasma membrane"/>
    <property type="evidence" value="ECO:0007669"/>
    <property type="project" value="TreeGrafter"/>
</dbReference>
<organism evidence="2 3">
    <name type="scientific">Vibrio owensii CAIM 1854 = LMG 25443</name>
    <dbReference type="NCBI Taxonomy" id="1229493"/>
    <lineage>
        <taxon>Bacteria</taxon>
        <taxon>Pseudomonadati</taxon>
        <taxon>Pseudomonadota</taxon>
        <taxon>Gammaproteobacteria</taxon>
        <taxon>Vibrionales</taxon>
        <taxon>Vibrionaceae</taxon>
        <taxon>Vibrio</taxon>
    </lineage>
</organism>
<dbReference type="AlphaFoldDB" id="A0A0C1ZAI8"/>
<sequence>MKLYQHIETLWDYMQLKQELKPASCLFVMCSNDLRVAEYAAKLYQQELAPLIVFSGGEGRFTDGLFDKSEAETFAEIAKLAGVPSEAILVETKSSNSGENVRFTEQLLKEKGISCDSLILVQKPFMERRAIATFEKQWQSPYSQLQVTSTAHPFFEYINEEMPLMMVLEALMEDFSRVKTYPEKGFQTEQEIPAHVESSYQALREKFEFGLA</sequence>
<dbReference type="InterPro" id="IPR003848">
    <property type="entry name" value="DUF218"/>
</dbReference>
<dbReference type="EMBL" id="JPRD01000011">
    <property type="protein sequence ID" value="KIF54100.1"/>
    <property type="molecule type" value="Genomic_DNA"/>
</dbReference>
<evidence type="ECO:0000313" key="2">
    <source>
        <dbReference type="EMBL" id="KIF54100.1"/>
    </source>
</evidence>
<dbReference type="RefSeq" id="WP_020194962.1">
    <property type="nucleotide sequence ID" value="NZ_BAOH01000009.1"/>
</dbReference>
<dbReference type="InterPro" id="IPR014729">
    <property type="entry name" value="Rossmann-like_a/b/a_fold"/>
</dbReference>
<reference evidence="2 3" key="1">
    <citation type="submission" date="2014-07" db="EMBL/GenBank/DDBJ databases">
        <title>Unique and conserved regions in Vibrio harveyi and related species in comparison with the shrimp pathogen Vibrio harveyi CAIM 1792.</title>
        <authorList>
            <person name="Espinoza-Valles I."/>
            <person name="Vora G."/>
            <person name="Leekitcharoenphon P."/>
            <person name="Ussery D."/>
            <person name="Hoj L."/>
            <person name="Gomez-Gil B."/>
        </authorList>
    </citation>
    <scope>NUCLEOTIDE SEQUENCE [LARGE SCALE GENOMIC DNA]</scope>
    <source>
        <strain evidence="3">CAIM 1854 / LMG 25443</strain>
    </source>
</reference>
<protein>
    <recommendedName>
        <fullName evidence="1">DUF218 domain-containing protein</fullName>
    </recommendedName>
</protein>
<evidence type="ECO:0000259" key="1">
    <source>
        <dbReference type="Pfam" id="PF02698"/>
    </source>
</evidence>
<comment type="caution">
    <text evidence="2">The sequence shown here is derived from an EMBL/GenBank/DDBJ whole genome shotgun (WGS) entry which is preliminary data.</text>
</comment>
<accession>A0A0C1ZAI8</accession>
<dbReference type="CDD" id="cd06259">
    <property type="entry name" value="YdcF-like"/>
    <property type="match status" value="1"/>
</dbReference>
<evidence type="ECO:0000313" key="3">
    <source>
        <dbReference type="Proteomes" id="UP000031586"/>
    </source>
</evidence>
<dbReference type="InterPro" id="IPR051599">
    <property type="entry name" value="Cell_Envelope_Assoc"/>
</dbReference>
<dbReference type="PANTHER" id="PTHR30336:SF20">
    <property type="entry name" value="DUF218 DOMAIN-CONTAINING PROTEIN"/>
    <property type="match status" value="1"/>
</dbReference>
<name>A0A0C1ZAI8_9VIBR</name>
<feature type="domain" description="DUF218" evidence="1">
    <location>
        <begin position="36"/>
        <end position="144"/>
    </location>
</feature>